<organism evidence="4 5">
    <name type="scientific">Scheffersomyces spartinae</name>
    <dbReference type="NCBI Taxonomy" id="45513"/>
    <lineage>
        <taxon>Eukaryota</taxon>
        <taxon>Fungi</taxon>
        <taxon>Dikarya</taxon>
        <taxon>Ascomycota</taxon>
        <taxon>Saccharomycotina</taxon>
        <taxon>Pichiomycetes</taxon>
        <taxon>Debaryomycetaceae</taxon>
        <taxon>Scheffersomyces</taxon>
    </lineage>
</organism>
<evidence type="ECO:0000256" key="1">
    <source>
        <dbReference type="ARBA" id="ARBA00022741"/>
    </source>
</evidence>
<dbReference type="GO" id="GO:0006003">
    <property type="term" value="P:fructose 2,6-bisphosphate metabolic process"/>
    <property type="evidence" value="ECO:0007669"/>
    <property type="project" value="InterPro"/>
</dbReference>
<accession>A0A9P7VCM4</accession>
<reference evidence="4" key="1">
    <citation type="submission" date="2021-03" db="EMBL/GenBank/DDBJ databases">
        <authorList>
            <person name="Palmer J.M."/>
        </authorList>
    </citation>
    <scope>NUCLEOTIDE SEQUENCE</scope>
    <source>
        <strain evidence="4">ARV_011</strain>
    </source>
</reference>
<evidence type="ECO:0000256" key="2">
    <source>
        <dbReference type="ARBA" id="ARBA00022840"/>
    </source>
</evidence>
<dbReference type="InterPro" id="IPR013079">
    <property type="entry name" value="6Phosfructo_kin"/>
</dbReference>
<keyword evidence="1" id="KW-0547">Nucleotide-binding</keyword>
<feature type="domain" description="6-phosphofructo-2-kinase" evidence="3">
    <location>
        <begin position="72"/>
        <end position="246"/>
    </location>
</feature>
<dbReference type="PANTHER" id="PTHR10606:SF32">
    <property type="entry name" value="6-PHOSPHOFRUCTO-2-KINASE 1"/>
    <property type="match status" value="1"/>
</dbReference>
<dbReference type="GO" id="GO:0003873">
    <property type="term" value="F:6-phosphofructo-2-kinase activity"/>
    <property type="evidence" value="ECO:0007669"/>
    <property type="project" value="InterPro"/>
</dbReference>
<comment type="caution">
    <text evidence="4">The sequence shown here is derived from an EMBL/GenBank/DDBJ whole genome shotgun (WGS) entry which is preliminary data.</text>
</comment>
<dbReference type="GO" id="GO:0005829">
    <property type="term" value="C:cytosol"/>
    <property type="evidence" value="ECO:0007669"/>
    <property type="project" value="TreeGrafter"/>
</dbReference>
<dbReference type="EMBL" id="JAHMUF010000004">
    <property type="protein sequence ID" value="KAG7195363.1"/>
    <property type="molecule type" value="Genomic_DNA"/>
</dbReference>
<dbReference type="GO" id="GO:0005524">
    <property type="term" value="F:ATP binding"/>
    <property type="evidence" value="ECO:0007669"/>
    <property type="project" value="UniProtKB-KW"/>
</dbReference>
<dbReference type="SUPFAM" id="SSF52540">
    <property type="entry name" value="P-loop containing nucleoside triphosphate hydrolases"/>
    <property type="match status" value="1"/>
</dbReference>
<name>A0A9P7VCM4_9ASCO</name>
<protein>
    <recommendedName>
        <fullName evidence="3">6-phosphofructo-2-kinase domain-containing protein</fullName>
    </recommendedName>
</protein>
<dbReference type="Gene3D" id="3.40.50.300">
    <property type="entry name" value="P-loop containing nucleotide triphosphate hydrolases"/>
    <property type="match status" value="1"/>
</dbReference>
<dbReference type="InterPro" id="IPR027417">
    <property type="entry name" value="P-loop_NTPase"/>
</dbReference>
<gene>
    <name evidence="4" type="ORF">KQ657_003891</name>
</gene>
<dbReference type="Proteomes" id="UP000790833">
    <property type="component" value="Unassembled WGS sequence"/>
</dbReference>
<dbReference type="Pfam" id="PF01591">
    <property type="entry name" value="6PF2K"/>
    <property type="match status" value="1"/>
</dbReference>
<dbReference type="PANTHER" id="PTHR10606">
    <property type="entry name" value="6-PHOSPHOFRUCTO-2-KINASE/FRUCTOSE-2,6-BISPHOSPHATASE"/>
    <property type="match status" value="1"/>
</dbReference>
<evidence type="ECO:0000313" key="4">
    <source>
        <dbReference type="EMBL" id="KAG7195363.1"/>
    </source>
</evidence>
<proteinExistence type="predicted"/>
<evidence type="ECO:0000259" key="3">
    <source>
        <dbReference type="Pfam" id="PF01591"/>
    </source>
</evidence>
<dbReference type="GO" id="GO:0006000">
    <property type="term" value="P:fructose metabolic process"/>
    <property type="evidence" value="ECO:0007669"/>
    <property type="project" value="InterPro"/>
</dbReference>
<evidence type="ECO:0000313" key="5">
    <source>
        <dbReference type="Proteomes" id="UP000790833"/>
    </source>
</evidence>
<dbReference type="OrthoDB" id="267323at2759"/>
<keyword evidence="2" id="KW-0067">ATP-binding</keyword>
<sequence length="307" mass="35089">MDRIFETFDYNNRNMTRQDSNQSLDSLFDSGARNLAATVTTTTITPILSRASFSTSPIERSLDLELLSKRLTQLAVILVGLPASGKSTIARQLCLYLNDNQVTSNIYNAGDIRREIKQEFNNANFFDPSNTTAKLERERFATIAATRLIEDLKSTKVNVGFLDATNTTRDRRERMYNLLKNEGINNILILDVQCQLQALHMFNILGKAHNNDYHDKDYTTAIADFKRRTSHYFKVYDPVTKDELLSLAPEVRAYVKCVNAGAEWDLQLLSPKFGLQEVYKLIKQFVDGYFEKEGQRYLEAASAFYKV</sequence>
<keyword evidence="5" id="KW-1185">Reference proteome</keyword>
<dbReference type="AlphaFoldDB" id="A0A9P7VCM4"/>
<dbReference type="InterPro" id="IPR003094">
    <property type="entry name" value="6Pfruct_kin"/>
</dbReference>
<dbReference type="RefSeq" id="XP_043050910.1">
    <property type="nucleotide sequence ID" value="XM_043194586.1"/>
</dbReference>
<dbReference type="GeneID" id="66117265"/>